<dbReference type="InterPro" id="IPR036412">
    <property type="entry name" value="HAD-like_sf"/>
</dbReference>
<accession>A0A9D1E9Q6</accession>
<dbReference type="Gene3D" id="1.10.150.240">
    <property type="entry name" value="Putative phosphatase, domain 2"/>
    <property type="match status" value="1"/>
</dbReference>
<dbReference type="PANTHER" id="PTHR47478">
    <property type="match status" value="1"/>
</dbReference>
<dbReference type="PANTHER" id="PTHR47478:SF1">
    <property type="entry name" value="PYRIMIDINE 5'-NUCLEOTIDASE YJJG"/>
    <property type="match status" value="1"/>
</dbReference>
<dbReference type="NCBIfam" id="TIGR01549">
    <property type="entry name" value="HAD-SF-IA-v1"/>
    <property type="match status" value="1"/>
</dbReference>
<dbReference type="InterPro" id="IPR023198">
    <property type="entry name" value="PGP-like_dom2"/>
</dbReference>
<protein>
    <submittedName>
        <fullName evidence="1">Noncanonical pyrimidine nucleotidase, YjjG family</fullName>
    </submittedName>
</protein>
<dbReference type="EMBL" id="DVHM01000109">
    <property type="protein sequence ID" value="HIR70987.1"/>
    <property type="molecule type" value="Genomic_DNA"/>
</dbReference>
<dbReference type="SFLD" id="SFLDS00003">
    <property type="entry name" value="Haloacid_Dehalogenase"/>
    <property type="match status" value="1"/>
</dbReference>
<dbReference type="NCBIfam" id="TIGR02254">
    <property type="entry name" value="YjjG_YfnB"/>
    <property type="match status" value="1"/>
</dbReference>
<dbReference type="Gene3D" id="3.40.50.1000">
    <property type="entry name" value="HAD superfamily/HAD-like"/>
    <property type="match status" value="1"/>
</dbReference>
<dbReference type="SFLD" id="SFLDG01129">
    <property type="entry name" value="C1.5:_HAD__Beta-PGM__Phosphata"/>
    <property type="match status" value="1"/>
</dbReference>
<evidence type="ECO:0000313" key="1">
    <source>
        <dbReference type="EMBL" id="HIR70987.1"/>
    </source>
</evidence>
<sequence>MIKYILFDLDDTLFDFQKAERLALSRTLKELGIEPEEKILRRYNELNLAQWKRLERGELTLDQVKTERYRLLFGELGIEESPKKATAIYEKFLSTGHFFIEGAPELLETLAPRYHLYLVSNGTPHVQHGRLASSGIEHYFDGIFISQEIGYKKPDREFFDWCFARIPGFSRDAAVIVGDSLTSDIQGGKNAGIRTVWFHPLWNGASRQTSGEGELARIQPDETIERLADLPALLRAMDSGGPRGSLKR</sequence>
<dbReference type="GO" id="GO:0008253">
    <property type="term" value="F:5'-nucleotidase activity"/>
    <property type="evidence" value="ECO:0007669"/>
    <property type="project" value="InterPro"/>
</dbReference>
<dbReference type="Pfam" id="PF13419">
    <property type="entry name" value="HAD_2"/>
    <property type="match status" value="1"/>
</dbReference>
<dbReference type="InterPro" id="IPR023214">
    <property type="entry name" value="HAD_sf"/>
</dbReference>
<proteinExistence type="predicted"/>
<name>A0A9D1E9Q6_9FIRM</name>
<reference evidence="1" key="2">
    <citation type="journal article" date="2021" name="PeerJ">
        <title>Extensive microbial diversity within the chicken gut microbiome revealed by metagenomics and culture.</title>
        <authorList>
            <person name="Gilroy R."/>
            <person name="Ravi A."/>
            <person name="Getino M."/>
            <person name="Pursley I."/>
            <person name="Horton D.L."/>
            <person name="Alikhan N.F."/>
            <person name="Baker D."/>
            <person name="Gharbi K."/>
            <person name="Hall N."/>
            <person name="Watson M."/>
            <person name="Adriaenssens E.M."/>
            <person name="Foster-Nyarko E."/>
            <person name="Jarju S."/>
            <person name="Secka A."/>
            <person name="Antonio M."/>
            <person name="Oren A."/>
            <person name="Chaudhuri R.R."/>
            <person name="La Ragione R."/>
            <person name="Hildebrand F."/>
            <person name="Pallen M.J."/>
        </authorList>
    </citation>
    <scope>NUCLEOTIDE SEQUENCE</scope>
    <source>
        <strain evidence="1">ChiSjej5B23-6657</strain>
    </source>
</reference>
<dbReference type="Proteomes" id="UP000823912">
    <property type="component" value="Unassembled WGS sequence"/>
</dbReference>
<dbReference type="CDD" id="cd04305">
    <property type="entry name" value="HAD_Neu5Ac-Pase_like"/>
    <property type="match status" value="1"/>
</dbReference>
<dbReference type="AlphaFoldDB" id="A0A9D1E9Q6"/>
<organism evidence="1 2">
    <name type="scientific">Candidatus Pullilachnospira gallistercoris</name>
    <dbReference type="NCBI Taxonomy" id="2840911"/>
    <lineage>
        <taxon>Bacteria</taxon>
        <taxon>Bacillati</taxon>
        <taxon>Bacillota</taxon>
        <taxon>Clostridia</taxon>
        <taxon>Lachnospirales</taxon>
        <taxon>Lachnospiraceae</taxon>
        <taxon>Lachnospiraceae incertae sedis</taxon>
        <taxon>Candidatus Pullilachnospira</taxon>
    </lineage>
</organism>
<gene>
    <name evidence="1" type="ORF">IAA55_06880</name>
</gene>
<dbReference type="SUPFAM" id="SSF56784">
    <property type="entry name" value="HAD-like"/>
    <property type="match status" value="1"/>
</dbReference>
<evidence type="ECO:0000313" key="2">
    <source>
        <dbReference type="Proteomes" id="UP000823912"/>
    </source>
</evidence>
<dbReference type="InterPro" id="IPR052550">
    <property type="entry name" value="Pyrimidine_5'-ntase_YjjG"/>
</dbReference>
<reference evidence="1" key="1">
    <citation type="submission" date="2020-10" db="EMBL/GenBank/DDBJ databases">
        <authorList>
            <person name="Gilroy R."/>
        </authorList>
    </citation>
    <scope>NUCLEOTIDE SEQUENCE</scope>
    <source>
        <strain evidence="1">ChiSjej5B23-6657</strain>
    </source>
</reference>
<dbReference type="InterPro" id="IPR006439">
    <property type="entry name" value="HAD-SF_hydro_IA"/>
</dbReference>
<comment type="caution">
    <text evidence="1">The sequence shown here is derived from an EMBL/GenBank/DDBJ whole genome shotgun (WGS) entry which is preliminary data.</text>
</comment>
<dbReference type="InterPro" id="IPR041492">
    <property type="entry name" value="HAD_2"/>
</dbReference>
<dbReference type="InterPro" id="IPR011951">
    <property type="entry name" value="HAD-SF_hydro_IA_YjjG/PynA"/>
</dbReference>
<dbReference type="SFLD" id="SFLDG01135">
    <property type="entry name" value="C1.5.6:_HAD__Beta-PGM__Phospha"/>
    <property type="match status" value="1"/>
</dbReference>